<dbReference type="PANTHER" id="PTHR10039:SF5">
    <property type="entry name" value="NACHT DOMAIN-CONTAINING PROTEIN"/>
    <property type="match status" value="1"/>
</dbReference>
<accession>A0A132B9C0</accession>
<dbReference type="GeneID" id="28830415"/>
<reference evidence="3 4" key="1">
    <citation type="submission" date="2015-10" db="EMBL/GenBank/DDBJ databases">
        <title>Full genome of DAOMC 229536 Phialocephala scopiformis, a fungal endophyte of spruce producing the potent anti-insectan compound rugulosin.</title>
        <authorList>
            <consortium name="DOE Joint Genome Institute"/>
            <person name="Walker A.K."/>
            <person name="Frasz S.L."/>
            <person name="Seifert K.A."/>
            <person name="Miller J.D."/>
            <person name="Mondo S.J."/>
            <person name="Labutti K."/>
            <person name="Lipzen A."/>
            <person name="Dockter R."/>
            <person name="Kennedy M."/>
            <person name="Grigoriev I.V."/>
            <person name="Spatafora J.W."/>
        </authorList>
    </citation>
    <scope>NUCLEOTIDE SEQUENCE [LARGE SCALE GENOMIC DNA]</scope>
    <source>
        <strain evidence="3 4">CBS 120377</strain>
    </source>
</reference>
<dbReference type="Gene3D" id="3.40.50.300">
    <property type="entry name" value="P-loop containing nucleotide triphosphate hydrolases"/>
    <property type="match status" value="1"/>
</dbReference>
<organism evidence="3 4">
    <name type="scientific">Mollisia scopiformis</name>
    <name type="common">Conifer needle endophyte fungus</name>
    <name type="synonym">Phialocephala scopiformis</name>
    <dbReference type="NCBI Taxonomy" id="149040"/>
    <lineage>
        <taxon>Eukaryota</taxon>
        <taxon>Fungi</taxon>
        <taxon>Dikarya</taxon>
        <taxon>Ascomycota</taxon>
        <taxon>Pezizomycotina</taxon>
        <taxon>Leotiomycetes</taxon>
        <taxon>Helotiales</taxon>
        <taxon>Mollisiaceae</taxon>
        <taxon>Mollisia</taxon>
    </lineage>
</organism>
<proteinExistence type="predicted"/>
<sequence length="842" mass="95022">MLDPVSAIGVAAAVIQFVEFGGHLLSDAYEIYTSPSGQKAEHVTNATLTKDMGQLARQVDQKSRSLSQHGQQSDSEAQLLKLCGECKNISNDLLAALGILRLRGTSSFSFNRSEISRSFKVALRGMWSEKKIDKMGKELIRIKQQMMMAILVCVWDDSKRSQELFVGFSKRLDEIITTLDRNDPTEDKILSAEIISVANAKTNPILTELLQILWDPNWDLSATLTLPTPGNEEKCRREWSSFPAWLVSESKQIYWITGRPGSGKSTLTKFIIKDKFTIGKLKTWADGLELVIITFYSWNAGLDLQKSCEGLVRTLIYQTLLRCPNLTPIVAPRRWTLFKTLRSTMTSPRWTLTEITESFTSLLSECGKSIKLALIIDGLDEFESPPNQILELIKKTNAHQGVKLCLASRPWIEFEEAFSHCPMLRMERLTKEDIEFFTRNELELNRGFKSLKEAFPEESDQLLQDIVGKAQGIFLWVSLVVHALLEGLTEGDKLADLQETVRGLPSDISSLYSHIWSKVRSRNMANSSQIFRLFKSAMGPIDYLTLWLADEMKGLDTDMNSMSVDLKTELKGLMKRRLDSRTRGILEISPDEHAPDFDPYTALLQAEAIRLSDKATYFKPSWEYYEFWIKVLKCLAYASRVDSSPANGPKLVQILDKIDVEGAEVSINYDSIFRWLPVLHLKSTPHWSVTQGPASRENSFVGFVSQFCITPYINAKILAGRRLNQFDSSSEKSISILENAVLGPGQSTNQKIVRKISEESSLEVLHIDTTRRLEFVKFLLANGATVRFNDEILMKMKAHSKGVRTDEKKYIDAVSKLPKNSAGGKGLLKSAMNVFRRGPSHK</sequence>
<dbReference type="SUPFAM" id="SSF52540">
    <property type="entry name" value="P-loop containing nucleoside triphosphate hydrolases"/>
    <property type="match status" value="1"/>
</dbReference>
<feature type="domain" description="Nephrocystin 3-like N-terminal" evidence="2">
    <location>
        <begin position="240"/>
        <end position="409"/>
    </location>
</feature>
<dbReference type="Pfam" id="PF24883">
    <property type="entry name" value="NPHP3_N"/>
    <property type="match status" value="1"/>
</dbReference>
<dbReference type="RefSeq" id="XP_018063357.1">
    <property type="nucleotide sequence ID" value="XM_018220689.1"/>
</dbReference>
<gene>
    <name evidence="3" type="ORF">LY89DRAFT_741301</name>
</gene>
<dbReference type="PANTHER" id="PTHR10039">
    <property type="entry name" value="AMELOGENIN"/>
    <property type="match status" value="1"/>
</dbReference>
<name>A0A132B9C0_MOLSC</name>
<evidence type="ECO:0000256" key="1">
    <source>
        <dbReference type="ARBA" id="ARBA00022737"/>
    </source>
</evidence>
<keyword evidence="4" id="KW-1185">Reference proteome</keyword>
<dbReference type="STRING" id="149040.A0A132B9C0"/>
<dbReference type="OrthoDB" id="443402at2759"/>
<dbReference type="EMBL" id="KQ947433">
    <property type="protein sequence ID" value="KUJ09002.1"/>
    <property type="molecule type" value="Genomic_DNA"/>
</dbReference>
<dbReference type="InterPro" id="IPR056884">
    <property type="entry name" value="NPHP3-like_N"/>
</dbReference>
<protein>
    <recommendedName>
        <fullName evidence="2">Nephrocystin 3-like N-terminal domain-containing protein</fullName>
    </recommendedName>
</protein>
<dbReference type="Proteomes" id="UP000070700">
    <property type="component" value="Unassembled WGS sequence"/>
</dbReference>
<keyword evidence="1" id="KW-0677">Repeat</keyword>
<evidence type="ECO:0000313" key="3">
    <source>
        <dbReference type="EMBL" id="KUJ09002.1"/>
    </source>
</evidence>
<evidence type="ECO:0000259" key="2">
    <source>
        <dbReference type="Pfam" id="PF24883"/>
    </source>
</evidence>
<dbReference type="InterPro" id="IPR027417">
    <property type="entry name" value="P-loop_NTPase"/>
</dbReference>
<dbReference type="AlphaFoldDB" id="A0A132B9C0"/>
<dbReference type="InParanoid" id="A0A132B9C0"/>
<evidence type="ECO:0000313" key="4">
    <source>
        <dbReference type="Proteomes" id="UP000070700"/>
    </source>
</evidence>
<dbReference type="KEGG" id="psco:LY89DRAFT_741301"/>